<dbReference type="Proteomes" id="UP001515641">
    <property type="component" value="Unassembled WGS sequence"/>
</dbReference>
<dbReference type="CDD" id="cd13400">
    <property type="entry name" value="LT_IagB-like"/>
    <property type="match status" value="1"/>
</dbReference>
<accession>A0ABX0L7X4</accession>
<evidence type="ECO:0000313" key="5">
    <source>
        <dbReference type="Proteomes" id="UP001515641"/>
    </source>
</evidence>
<evidence type="ECO:0000256" key="1">
    <source>
        <dbReference type="SAM" id="MobiDB-lite"/>
    </source>
</evidence>
<evidence type="ECO:0000256" key="2">
    <source>
        <dbReference type="SAM" id="SignalP"/>
    </source>
</evidence>
<dbReference type="Pfam" id="PF01464">
    <property type="entry name" value="SLT"/>
    <property type="match status" value="1"/>
</dbReference>
<organism evidence="4 5">
    <name type="scientific">Chromobacterium fluminis</name>
    <dbReference type="NCBI Taxonomy" id="3044269"/>
    <lineage>
        <taxon>Bacteria</taxon>
        <taxon>Pseudomonadati</taxon>
        <taxon>Pseudomonadota</taxon>
        <taxon>Betaproteobacteria</taxon>
        <taxon>Neisseriales</taxon>
        <taxon>Chromobacteriaceae</taxon>
        <taxon>Chromobacterium</taxon>
    </lineage>
</organism>
<sequence length="193" mass="21433">MRLHTLLAIALAVSSPIVGATSKKGPGIYAECFEQAARHYHVDVGLYMTIVEGESSFQPGAIHHNKDGSTDYGMAQINSSLFPALARYGISRDDVINNVCLNIHLGAWVLHEAIRKYGYTWRAVGAYGAGWGKKRERARGVYANRVALRYYSKKQIVSKNSQKLTGFDNPLNKSKEEEISSPETSHTPKMKVY</sequence>
<name>A0ABX0L7X4_9NEIS</name>
<feature type="domain" description="Transglycosylase SLT" evidence="3">
    <location>
        <begin position="31"/>
        <end position="142"/>
    </location>
</feature>
<proteinExistence type="predicted"/>
<feature type="chain" id="PRO_5046324904" evidence="2">
    <location>
        <begin position="21"/>
        <end position="193"/>
    </location>
</feature>
<reference evidence="4 5" key="1">
    <citation type="submission" date="2020-03" db="EMBL/GenBank/DDBJ databases">
        <title>Draft genome sequence of environmentally isolated cultures.</title>
        <authorList>
            <person name="Wilson H.S."/>
            <person name="De Leon M.E."/>
        </authorList>
    </citation>
    <scope>NUCLEOTIDE SEQUENCE [LARGE SCALE GENOMIC DNA]</scope>
    <source>
        <strain evidence="4 5">HSC-31F16</strain>
    </source>
</reference>
<feature type="region of interest" description="Disordered" evidence="1">
    <location>
        <begin position="166"/>
        <end position="193"/>
    </location>
</feature>
<comment type="caution">
    <text evidence="4">The sequence shown here is derived from an EMBL/GenBank/DDBJ whole genome shotgun (WGS) entry which is preliminary data.</text>
</comment>
<keyword evidence="2" id="KW-0732">Signal</keyword>
<dbReference type="InterPro" id="IPR008258">
    <property type="entry name" value="Transglycosylase_SLT_dom_1"/>
</dbReference>
<evidence type="ECO:0000259" key="3">
    <source>
        <dbReference type="Pfam" id="PF01464"/>
    </source>
</evidence>
<protein>
    <submittedName>
        <fullName evidence="4">Lytic transglycosylase domain-containing protein</fullName>
    </submittedName>
</protein>
<dbReference type="EMBL" id="JAAOMA010000042">
    <property type="protein sequence ID" value="NHR07810.1"/>
    <property type="molecule type" value="Genomic_DNA"/>
</dbReference>
<dbReference type="SUPFAM" id="SSF53955">
    <property type="entry name" value="Lysozyme-like"/>
    <property type="match status" value="1"/>
</dbReference>
<keyword evidence="5" id="KW-1185">Reference proteome</keyword>
<feature type="signal peptide" evidence="2">
    <location>
        <begin position="1"/>
        <end position="20"/>
    </location>
</feature>
<evidence type="ECO:0000313" key="4">
    <source>
        <dbReference type="EMBL" id="NHR07810.1"/>
    </source>
</evidence>
<dbReference type="RefSeq" id="WP_166453558.1">
    <property type="nucleotide sequence ID" value="NZ_JAAOMA010000042.1"/>
</dbReference>
<gene>
    <name evidence="4" type="ORF">HA052_21705</name>
</gene>
<dbReference type="Gene3D" id="1.10.530.10">
    <property type="match status" value="1"/>
</dbReference>
<dbReference type="InterPro" id="IPR023346">
    <property type="entry name" value="Lysozyme-like_dom_sf"/>
</dbReference>